<dbReference type="InterPro" id="IPR051726">
    <property type="entry name" value="Chitin_Synth_Reg"/>
</dbReference>
<proteinExistence type="predicted"/>
<dbReference type="RefSeq" id="WP_129212883.1">
    <property type="nucleotide sequence ID" value="NZ_REGR01000007.1"/>
</dbReference>
<evidence type="ECO:0000256" key="1">
    <source>
        <dbReference type="ARBA" id="ARBA00022737"/>
    </source>
</evidence>
<organism evidence="2 3">
    <name type="scientific">Crenobacter cavernae</name>
    <dbReference type="NCBI Taxonomy" id="2290923"/>
    <lineage>
        <taxon>Bacteria</taxon>
        <taxon>Pseudomonadati</taxon>
        <taxon>Pseudomonadota</taxon>
        <taxon>Betaproteobacteria</taxon>
        <taxon>Neisseriales</taxon>
        <taxon>Neisseriaceae</taxon>
        <taxon>Crenobacter</taxon>
    </lineage>
</organism>
<dbReference type="SMART" id="SM00671">
    <property type="entry name" value="SEL1"/>
    <property type="match status" value="2"/>
</dbReference>
<accession>A0ABY0FFN4</accession>
<dbReference type="EMBL" id="REGR01000007">
    <property type="protein sequence ID" value="RXZ43750.1"/>
    <property type="molecule type" value="Genomic_DNA"/>
</dbReference>
<evidence type="ECO:0000313" key="2">
    <source>
        <dbReference type="EMBL" id="RXZ43750.1"/>
    </source>
</evidence>
<dbReference type="Proteomes" id="UP000290682">
    <property type="component" value="Unassembled WGS sequence"/>
</dbReference>
<dbReference type="PANTHER" id="PTHR46430">
    <property type="entry name" value="PROTEIN SKT5-RELATED"/>
    <property type="match status" value="1"/>
</dbReference>
<evidence type="ECO:0000313" key="3">
    <source>
        <dbReference type="Proteomes" id="UP000290682"/>
    </source>
</evidence>
<dbReference type="Gene3D" id="1.25.40.10">
    <property type="entry name" value="Tetratricopeptide repeat domain"/>
    <property type="match status" value="1"/>
</dbReference>
<keyword evidence="1" id="KW-0677">Repeat</keyword>
<comment type="caution">
    <text evidence="2">The sequence shown here is derived from an EMBL/GenBank/DDBJ whole genome shotgun (WGS) entry which is preliminary data.</text>
</comment>
<gene>
    <name evidence="2" type="ORF">EBB06_09110</name>
</gene>
<dbReference type="InterPro" id="IPR011990">
    <property type="entry name" value="TPR-like_helical_dom_sf"/>
</dbReference>
<sequence length="209" mass="23018">MEIIIGIIVIFVAIIIFGKLKGAPDPASMPDIALMQRLQSEEAWITRYLGLPYENRQSVSLKKMYEEKTAYIEQIKLEIVKRQKAFEAIQAEPLKQDSLLPESPNFAITEKALSAAEAGDVEAQLLVGSAYLAGSNGLPQDLQKAGQYLIKAAEQNHAFASFIVAGLYLEGMGLPQDIDKARMWAFKAKALGHPDADQMLLAIDVKRSI</sequence>
<dbReference type="PANTHER" id="PTHR46430:SF1">
    <property type="entry name" value="CHITIN SYNTHASE REGULATOR SKT5-RELATED"/>
    <property type="match status" value="1"/>
</dbReference>
<keyword evidence="3" id="KW-1185">Reference proteome</keyword>
<dbReference type="SUPFAM" id="SSF81901">
    <property type="entry name" value="HCP-like"/>
    <property type="match status" value="1"/>
</dbReference>
<protein>
    <submittedName>
        <fullName evidence="2">Sel1 repeat family protein</fullName>
    </submittedName>
</protein>
<name>A0ABY0FFN4_9NEIS</name>
<dbReference type="Pfam" id="PF08238">
    <property type="entry name" value="Sel1"/>
    <property type="match status" value="2"/>
</dbReference>
<dbReference type="InterPro" id="IPR006597">
    <property type="entry name" value="Sel1-like"/>
</dbReference>
<reference evidence="2 3" key="1">
    <citation type="submission" date="2018-10" db="EMBL/GenBank/DDBJ databases">
        <title>Draft genome of Fastidiocella sp. strain 375T, a bacterium isolated from a karstic cave dripping water.</title>
        <authorList>
            <person name="Coelho C."/>
            <person name="Verissimo A."/>
            <person name="Tiago I."/>
        </authorList>
    </citation>
    <scope>NUCLEOTIDE SEQUENCE [LARGE SCALE GENOMIC DNA]</scope>
    <source>
        <strain evidence="2 3">CAVE-375</strain>
    </source>
</reference>